<dbReference type="Pfam" id="PF06325">
    <property type="entry name" value="PrmA"/>
    <property type="match status" value="1"/>
</dbReference>
<dbReference type="EMBL" id="HG917868">
    <property type="protein sequence ID" value="CDM68637.1"/>
    <property type="molecule type" value="Genomic_DNA"/>
</dbReference>
<evidence type="ECO:0000256" key="3">
    <source>
        <dbReference type="ARBA" id="ARBA00022603"/>
    </source>
</evidence>
<keyword evidence="7" id="KW-0689">Ribosomal protein</keyword>
<sequence>MNKDWIEITIITSSEAVEAVQGILYTTDVKGVSVVDSEDLEFKKKHPGDWDYFDEEILNIKEGAVVKGYYVEEENIEEIVEYIKEKVDNLGEFGIDKGEGTIFVSKVSEEDWANNWKKYYKPTKVGARLVVKPLWEDYEKKSHELIIELDPGMAFGTGTHETTRMCLQGLERYVGEDTTVFDIGTGSGILAIGAAMLGAKKAVGVDLDPVAVDSAKENVALNKLSDNIEILHGDLMEVVEGKADIVVANIIADVIKFLTPMVKDYIVDDGYFISSGIIKDKKDEVIEVLIKNGFEPMEINNQGEWICIIAKKHKMITK</sequence>
<dbReference type="OrthoDB" id="9785995at2"/>
<name>W6S2V1_9CLOT</name>
<evidence type="ECO:0000313" key="7">
    <source>
        <dbReference type="EMBL" id="CDM68637.1"/>
    </source>
</evidence>
<feature type="binding site" evidence="6">
    <location>
        <position position="249"/>
    </location>
    <ligand>
        <name>S-adenosyl-L-methionine</name>
        <dbReference type="ChEBI" id="CHEBI:59789"/>
    </ligand>
</feature>
<feature type="binding site" evidence="6">
    <location>
        <position position="184"/>
    </location>
    <ligand>
        <name>S-adenosyl-L-methionine</name>
        <dbReference type="ChEBI" id="CHEBI:59789"/>
    </ligand>
</feature>
<dbReference type="PANTHER" id="PTHR43648">
    <property type="entry name" value="ELECTRON TRANSFER FLAVOPROTEIN BETA SUBUNIT LYSINE METHYLTRANSFERASE"/>
    <property type="match status" value="1"/>
</dbReference>
<dbReference type="HOGENOM" id="CLU_049382_0_1_9"/>
<feature type="binding site" evidence="6">
    <location>
        <position position="163"/>
    </location>
    <ligand>
        <name>S-adenosyl-L-methionine</name>
        <dbReference type="ChEBI" id="CHEBI:59789"/>
    </ligand>
</feature>
<comment type="subcellular location">
    <subcellularLocation>
        <location evidence="6">Cytoplasm</location>
    </subcellularLocation>
</comment>
<keyword evidence="5 6" id="KW-0949">S-adenosyl-L-methionine</keyword>
<keyword evidence="4 6" id="KW-0808">Transferase</keyword>
<dbReference type="STRING" id="1216932.CM240_1478"/>
<dbReference type="KEGG" id="clt:CM240_1478"/>
<dbReference type="InterPro" id="IPR029063">
    <property type="entry name" value="SAM-dependent_MTases_sf"/>
</dbReference>
<gene>
    <name evidence="7" type="primary">prmA3</name>
    <name evidence="6" type="synonym">prmA</name>
    <name evidence="7" type="ORF">CM240_1478</name>
</gene>
<feature type="binding site" evidence="6">
    <location>
        <position position="206"/>
    </location>
    <ligand>
        <name>S-adenosyl-L-methionine</name>
        <dbReference type="ChEBI" id="CHEBI:59789"/>
    </ligand>
</feature>
<dbReference type="InterPro" id="IPR050078">
    <property type="entry name" value="Ribosomal_L11_MeTrfase_PrmA"/>
</dbReference>
<reference evidence="7 8" key="1">
    <citation type="submission" date="2013-11" db="EMBL/GenBank/DDBJ databases">
        <title>Complete genome sequence of Clostridum sp. M2/40.</title>
        <authorList>
            <person name="Wibberg D."/>
            <person name="Puehler A."/>
            <person name="Schlueter A."/>
        </authorList>
    </citation>
    <scope>NUCLEOTIDE SEQUENCE [LARGE SCALE GENOMIC DNA]</scope>
    <source>
        <strain evidence="8">M2/40</strain>
    </source>
</reference>
<evidence type="ECO:0000256" key="5">
    <source>
        <dbReference type="ARBA" id="ARBA00022691"/>
    </source>
</evidence>
<dbReference type="GO" id="GO:0005737">
    <property type="term" value="C:cytoplasm"/>
    <property type="evidence" value="ECO:0007669"/>
    <property type="project" value="UniProtKB-SubCell"/>
</dbReference>
<dbReference type="InterPro" id="IPR004498">
    <property type="entry name" value="Ribosomal_PrmA_MeTrfase"/>
</dbReference>
<dbReference type="Gene3D" id="3.40.50.150">
    <property type="entry name" value="Vaccinia Virus protein VP39"/>
    <property type="match status" value="1"/>
</dbReference>
<dbReference type="GO" id="GO:0005840">
    <property type="term" value="C:ribosome"/>
    <property type="evidence" value="ECO:0007669"/>
    <property type="project" value="UniProtKB-KW"/>
</dbReference>
<dbReference type="CDD" id="cd02440">
    <property type="entry name" value="AdoMet_MTases"/>
    <property type="match status" value="1"/>
</dbReference>
<dbReference type="AlphaFoldDB" id="W6S2V1"/>
<organism evidence="7 8">
    <name type="scientific">Clostridium bornimense</name>
    <dbReference type="NCBI Taxonomy" id="1216932"/>
    <lineage>
        <taxon>Bacteria</taxon>
        <taxon>Bacillati</taxon>
        <taxon>Bacillota</taxon>
        <taxon>Clostridia</taxon>
        <taxon>Eubacteriales</taxon>
        <taxon>Clostridiaceae</taxon>
        <taxon>Clostridium</taxon>
    </lineage>
</organism>
<protein>
    <recommendedName>
        <fullName evidence="6">Ribosomal protein L11 methyltransferase</fullName>
        <shortName evidence="6">L11 Mtase</shortName>
        <ecNumber evidence="6">2.1.1.-</ecNumber>
    </recommendedName>
</protein>
<dbReference type="eggNOG" id="COG2264">
    <property type="taxonomic scope" value="Bacteria"/>
</dbReference>
<evidence type="ECO:0000256" key="4">
    <source>
        <dbReference type="ARBA" id="ARBA00022679"/>
    </source>
</evidence>
<evidence type="ECO:0000256" key="1">
    <source>
        <dbReference type="ARBA" id="ARBA00009741"/>
    </source>
</evidence>
<keyword evidence="8" id="KW-1185">Reference proteome</keyword>
<dbReference type="PATRIC" id="fig|1216932.3.peg.1471"/>
<evidence type="ECO:0000256" key="2">
    <source>
        <dbReference type="ARBA" id="ARBA00022490"/>
    </source>
</evidence>
<dbReference type="PANTHER" id="PTHR43648:SF1">
    <property type="entry name" value="ELECTRON TRANSFER FLAVOPROTEIN BETA SUBUNIT LYSINE METHYLTRANSFERASE"/>
    <property type="match status" value="1"/>
</dbReference>
<comment type="catalytic activity">
    <reaction evidence="6">
        <text>L-lysyl-[protein] + 3 S-adenosyl-L-methionine = N(6),N(6),N(6)-trimethyl-L-lysyl-[protein] + 3 S-adenosyl-L-homocysteine + 3 H(+)</text>
        <dbReference type="Rhea" id="RHEA:54192"/>
        <dbReference type="Rhea" id="RHEA-COMP:9752"/>
        <dbReference type="Rhea" id="RHEA-COMP:13826"/>
        <dbReference type="ChEBI" id="CHEBI:15378"/>
        <dbReference type="ChEBI" id="CHEBI:29969"/>
        <dbReference type="ChEBI" id="CHEBI:57856"/>
        <dbReference type="ChEBI" id="CHEBI:59789"/>
        <dbReference type="ChEBI" id="CHEBI:61961"/>
    </reaction>
</comment>
<keyword evidence="7" id="KW-0687">Ribonucleoprotein</keyword>
<dbReference type="PIRSF" id="PIRSF000401">
    <property type="entry name" value="RPL11_MTase"/>
    <property type="match status" value="1"/>
</dbReference>
<dbReference type="EC" id="2.1.1.-" evidence="6"/>
<keyword evidence="3 6" id="KW-0489">Methyltransferase</keyword>
<accession>W6S2V1</accession>
<dbReference type="SUPFAM" id="SSF53335">
    <property type="entry name" value="S-adenosyl-L-methionine-dependent methyltransferases"/>
    <property type="match status" value="1"/>
</dbReference>
<dbReference type="RefSeq" id="WP_044037870.1">
    <property type="nucleotide sequence ID" value="NZ_HG917868.1"/>
</dbReference>
<dbReference type="NCBIfam" id="TIGR00406">
    <property type="entry name" value="prmA"/>
    <property type="match status" value="1"/>
</dbReference>
<dbReference type="HAMAP" id="MF_00735">
    <property type="entry name" value="Methyltr_PrmA"/>
    <property type="match status" value="1"/>
</dbReference>
<keyword evidence="2 6" id="KW-0963">Cytoplasm</keyword>
<comment type="function">
    <text evidence="6">Methylates ribosomal protein L11.</text>
</comment>
<evidence type="ECO:0000256" key="6">
    <source>
        <dbReference type="HAMAP-Rule" id="MF_00735"/>
    </source>
</evidence>
<proteinExistence type="inferred from homology"/>
<dbReference type="GO" id="GO:0032259">
    <property type="term" value="P:methylation"/>
    <property type="evidence" value="ECO:0007669"/>
    <property type="project" value="UniProtKB-KW"/>
</dbReference>
<comment type="similarity">
    <text evidence="1 6">Belongs to the methyltransferase superfamily. PrmA family.</text>
</comment>
<evidence type="ECO:0000313" key="8">
    <source>
        <dbReference type="Proteomes" id="UP000019426"/>
    </source>
</evidence>
<dbReference type="GO" id="GO:0016279">
    <property type="term" value="F:protein-lysine N-methyltransferase activity"/>
    <property type="evidence" value="ECO:0007669"/>
    <property type="project" value="RHEA"/>
</dbReference>
<dbReference type="Proteomes" id="UP000019426">
    <property type="component" value="Chromosome M2/40_rep1"/>
</dbReference>